<dbReference type="GO" id="GO:0003677">
    <property type="term" value="F:DNA binding"/>
    <property type="evidence" value="ECO:0007669"/>
    <property type="project" value="UniProtKB-KW"/>
</dbReference>
<dbReference type="InterPro" id="IPR007219">
    <property type="entry name" value="XnlR_reg_dom"/>
</dbReference>
<dbReference type="InterPro" id="IPR036864">
    <property type="entry name" value="Zn2-C6_fun-type_DNA-bd_sf"/>
</dbReference>
<evidence type="ECO:0000256" key="7">
    <source>
        <dbReference type="ARBA" id="ARBA00023242"/>
    </source>
</evidence>
<dbReference type="Pfam" id="PF00172">
    <property type="entry name" value="Zn_clus"/>
    <property type="match status" value="1"/>
</dbReference>
<evidence type="ECO:0000259" key="9">
    <source>
        <dbReference type="PROSITE" id="PS50048"/>
    </source>
</evidence>
<evidence type="ECO:0000256" key="3">
    <source>
        <dbReference type="ARBA" id="ARBA00022833"/>
    </source>
</evidence>
<dbReference type="GeneID" id="59351028"/>
<feature type="compositionally biased region" description="Acidic residues" evidence="8">
    <location>
        <begin position="115"/>
        <end position="126"/>
    </location>
</feature>
<reference evidence="10" key="1">
    <citation type="submission" date="2020-05" db="EMBL/GenBank/DDBJ databases">
        <title>Mycena genomes resolve the evolution of fungal bioluminescence.</title>
        <authorList>
            <person name="Tsai I.J."/>
        </authorList>
    </citation>
    <scope>NUCLEOTIDE SEQUENCE</scope>
    <source>
        <strain evidence="10">171206Taipei</strain>
    </source>
</reference>
<sequence>MDKPQRTLASSRARGPYASQACTVCRSKKSKCDGVKPVCSSCAASGRHQECSWGRDTSARKPRTEAHFEALQKRADALQTYADGLEKILANCVCQDVNSHLQSKPTVEDKPAVQEESDTDWNDSDESITQELTVPLQRLKLDGKFGGQLLHNGITTPLRYTPSDELPPVKLSAPNLPTQSYVLLVDRVNEKNAHPEIDWSRYLPPEVSLDRREHDKIIDLSFKFWTGWCHRLAPSLFFRDMYRALSVPRGQPPPRTPWYSPMLHNSMLAICSIFSDDPYIRDPGTRVRFADFAKSYLEKECQKPEVSLIHALAFLGTFYANLGDRIMGDLYAGMSSRMCMSLGVGSDSAEWVSSGLITHDEMVGRNWAHWTIFCVEVCWALFFGRDFSGPPSDGRRQVTMPVVDPEADQAPWFHAPSGIPPQPNLWTLTFHQASALFVIDRKIIDVVNGLERAQDVVRIDQLVTRIDLELNNWKSQLPAELDITLANKNKSTPHRLMLHCEYWWSFVVLHRPFFSRKASPIQQSDREIDHVKLCKRAAENILDLTEVWSNLYTLRYTNVTMLQVLYGAGTIFVLLALQATASARIAHTQLQTALTQAEQCIFYLRDMGQTWATALQTGDALGKILHDKAYPIISRRLAHKGVRLSALMPNPSPVNQPLRPQQDNVVSEPRIADWTTTSGFYYPQRPMQPIPVATAFLQDLPDVDIEAFMPNFELGAGPTLWYNQNM</sequence>
<dbReference type="RefSeq" id="XP_037215438.1">
    <property type="nucleotide sequence ID" value="XM_037368512.1"/>
</dbReference>
<protein>
    <submittedName>
        <fullName evidence="10">Zn(2)-C6 fungal-type domain-containing protein</fullName>
    </submittedName>
</protein>
<dbReference type="OrthoDB" id="2154091at2759"/>
<dbReference type="SMART" id="SM00066">
    <property type="entry name" value="GAL4"/>
    <property type="match status" value="1"/>
</dbReference>
<comment type="subcellular location">
    <subcellularLocation>
        <location evidence="1">Nucleus</location>
    </subcellularLocation>
</comment>
<dbReference type="PROSITE" id="PS50048">
    <property type="entry name" value="ZN2_CY6_FUNGAL_2"/>
    <property type="match status" value="1"/>
</dbReference>
<keyword evidence="7" id="KW-0539">Nucleus</keyword>
<proteinExistence type="predicted"/>
<dbReference type="SUPFAM" id="SSF57701">
    <property type="entry name" value="Zn2/Cys6 DNA-binding domain"/>
    <property type="match status" value="1"/>
</dbReference>
<feature type="domain" description="Zn(2)-C6 fungal-type" evidence="9">
    <location>
        <begin position="21"/>
        <end position="53"/>
    </location>
</feature>
<dbReference type="CDD" id="cd12148">
    <property type="entry name" value="fungal_TF_MHR"/>
    <property type="match status" value="1"/>
</dbReference>
<dbReference type="InterPro" id="IPR051615">
    <property type="entry name" value="Transcr_Regulatory_Elem"/>
</dbReference>
<dbReference type="Proteomes" id="UP000636479">
    <property type="component" value="Unassembled WGS sequence"/>
</dbReference>
<dbReference type="PANTHER" id="PTHR31313:SF81">
    <property type="entry name" value="TY1 ENHANCER ACTIVATOR"/>
    <property type="match status" value="1"/>
</dbReference>
<dbReference type="Pfam" id="PF04082">
    <property type="entry name" value="Fungal_trans"/>
    <property type="match status" value="1"/>
</dbReference>
<name>A0A8H6S6A6_9AGAR</name>
<dbReference type="GO" id="GO:0008270">
    <property type="term" value="F:zinc ion binding"/>
    <property type="evidence" value="ECO:0007669"/>
    <property type="project" value="InterPro"/>
</dbReference>
<evidence type="ECO:0000256" key="8">
    <source>
        <dbReference type="SAM" id="MobiDB-lite"/>
    </source>
</evidence>
<keyword evidence="2" id="KW-0479">Metal-binding</keyword>
<dbReference type="GO" id="GO:0006351">
    <property type="term" value="P:DNA-templated transcription"/>
    <property type="evidence" value="ECO:0007669"/>
    <property type="project" value="InterPro"/>
</dbReference>
<dbReference type="EMBL" id="JACAZF010000011">
    <property type="protein sequence ID" value="KAF7293010.1"/>
    <property type="molecule type" value="Genomic_DNA"/>
</dbReference>
<evidence type="ECO:0000256" key="6">
    <source>
        <dbReference type="ARBA" id="ARBA00023163"/>
    </source>
</evidence>
<evidence type="ECO:0000313" key="11">
    <source>
        <dbReference type="Proteomes" id="UP000636479"/>
    </source>
</evidence>
<dbReference type="InterPro" id="IPR001138">
    <property type="entry name" value="Zn2Cys6_DnaBD"/>
</dbReference>
<dbReference type="CDD" id="cd00067">
    <property type="entry name" value="GAL4"/>
    <property type="match status" value="1"/>
</dbReference>
<keyword evidence="11" id="KW-1185">Reference proteome</keyword>
<comment type="caution">
    <text evidence="10">The sequence shown here is derived from an EMBL/GenBank/DDBJ whole genome shotgun (WGS) entry which is preliminary data.</text>
</comment>
<dbReference type="Gene3D" id="4.10.240.10">
    <property type="entry name" value="Zn(2)-C6 fungal-type DNA-binding domain"/>
    <property type="match status" value="1"/>
</dbReference>
<gene>
    <name evidence="10" type="ORF">MIND_01200300</name>
</gene>
<dbReference type="GO" id="GO:0000981">
    <property type="term" value="F:DNA-binding transcription factor activity, RNA polymerase II-specific"/>
    <property type="evidence" value="ECO:0007669"/>
    <property type="project" value="InterPro"/>
</dbReference>
<accession>A0A8H6S6A6</accession>
<evidence type="ECO:0000256" key="1">
    <source>
        <dbReference type="ARBA" id="ARBA00004123"/>
    </source>
</evidence>
<dbReference type="PROSITE" id="PS00463">
    <property type="entry name" value="ZN2_CY6_FUNGAL_1"/>
    <property type="match status" value="1"/>
</dbReference>
<evidence type="ECO:0000256" key="5">
    <source>
        <dbReference type="ARBA" id="ARBA00023125"/>
    </source>
</evidence>
<organism evidence="10 11">
    <name type="scientific">Mycena indigotica</name>
    <dbReference type="NCBI Taxonomy" id="2126181"/>
    <lineage>
        <taxon>Eukaryota</taxon>
        <taxon>Fungi</taxon>
        <taxon>Dikarya</taxon>
        <taxon>Basidiomycota</taxon>
        <taxon>Agaricomycotina</taxon>
        <taxon>Agaricomycetes</taxon>
        <taxon>Agaricomycetidae</taxon>
        <taxon>Agaricales</taxon>
        <taxon>Marasmiineae</taxon>
        <taxon>Mycenaceae</taxon>
        <taxon>Mycena</taxon>
    </lineage>
</organism>
<dbReference type="PANTHER" id="PTHR31313">
    <property type="entry name" value="TY1 ENHANCER ACTIVATOR"/>
    <property type="match status" value="1"/>
</dbReference>
<evidence type="ECO:0000256" key="4">
    <source>
        <dbReference type="ARBA" id="ARBA00023015"/>
    </source>
</evidence>
<keyword evidence="6" id="KW-0804">Transcription</keyword>
<keyword evidence="5" id="KW-0238">DNA-binding</keyword>
<evidence type="ECO:0000256" key="2">
    <source>
        <dbReference type="ARBA" id="ARBA00022723"/>
    </source>
</evidence>
<dbReference type="GO" id="GO:0005634">
    <property type="term" value="C:nucleus"/>
    <property type="evidence" value="ECO:0007669"/>
    <property type="project" value="UniProtKB-SubCell"/>
</dbReference>
<evidence type="ECO:0000313" key="10">
    <source>
        <dbReference type="EMBL" id="KAF7293010.1"/>
    </source>
</evidence>
<dbReference type="AlphaFoldDB" id="A0A8H6S6A6"/>
<keyword evidence="4" id="KW-0805">Transcription regulation</keyword>
<keyword evidence="3" id="KW-0862">Zinc</keyword>
<feature type="region of interest" description="Disordered" evidence="8">
    <location>
        <begin position="103"/>
        <end position="126"/>
    </location>
</feature>